<dbReference type="AlphaFoldDB" id="A0A7J5YI19"/>
<sequence>MSVPPSSITDQTRKPHIQLRLLREGFSVKTAIHDLQNEIDLDEDKPRVEKEKVVLVEHFSLTCEPLLALADVSSCVCKAQIPVQIPGSDKHVHIFLTRLPLEARCTAALKALSSQQTRAIVPAGFIDAVGHVCPAVLSSEAFRTSAEVSVQLVHTQGLGLRAGVTLTLVHLLCAVITCHTIRADAVILCFPRGAGAVSTWSEGAGVIQFFAVFAHVSNTVFGTDTGVVVHVVHTGSCILAGCRETIICSGVAEYS</sequence>
<protein>
    <submittedName>
        <fullName evidence="1">Uncharacterized protein</fullName>
    </submittedName>
</protein>
<gene>
    <name evidence="1" type="ORF">F7725_015118</name>
</gene>
<keyword evidence="2" id="KW-1185">Reference proteome</keyword>
<comment type="caution">
    <text evidence="1">The sequence shown here is derived from an EMBL/GenBank/DDBJ whole genome shotgun (WGS) entry which is preliminary data.</text>
</comment>
<dbReference type="EMBL" id="JAAKFY010000012">
    <property type="protein sequence ID" value="KAF3848621.1"/>
    <property type="molecule type" value="Genomic_DNA"/>
</dbReference>
<proteinExistence type="predicted"/>
<organism evidence="1 2">
    <name type="scientific">Dissostichus mawsoni</name>
    <name type="common">Antarctic cod</name>
    <dbReference type="NCBI Taxonomy" id="36200"/>
    <lineage>
        <taxon>Eukaryota</taxon>
        <taxon>Metazoa</taxon>
        <taxon>Chordata</taxon>
        <taxon>Craniata</taxon>
        <taxon>Vertebrata</taxon>
        <taxon>Euteleostomi</taxon>
        <taxon>Actinopterygii</taxon>
        <taxon>Neopterygii</taxon>
        <taxon>Teleostei</taxon>
        <taxon>Neoteleostei</taxon>
        <taxon>Acanthomorphata</taxon>
        <taxon>Eupercaria</taxon>
        <taxon>Perciformes</taxon>
        <taxon>Notothenioidei</taxon>
        <taxon>Nototheniidae</taxon>
        <taxon>Dissostichus</taxon>
    </lineage>
</organism>
<name>A0A7J5YI19_DISMA</name>
<evidence type="ECO:0000313" key="1">
    <source>
        <dbReference type="EMBL" id="KAF3848621.1"/>
    </source>
</evidence>
<evidence type="ECO:0000313" key="2">
    <source>
        <dbReference type="Proteomes" id="UP000518266"/>
    </source>
</evidence>
<reference evidence="1 2" key="1">
    <citation type="submission" date="2020-03" db="EMBL/GenBank/DDBJ databases">
        <title>Dissostichus mawsoni Genome sequencing and assembly.</title>
        <authorList>
            <person name="Park H."/>
        </authorList>
    </citation>
    <scope>NUCLEOTIDE SEQUENCE [LARGE SCALE GENOMIC DNA]</scope>
    <source>
        <strain evidence="1">DM0001</strain>
        <tissue evidence="1">Muscle</tissue>
    </source>
</reference>
<dbReference type="Proteomes" id="UP000518266">
    <property type="component" value="Unassembled WGS sequence"/>
</dbReference>
<accession>A0A7J5YI19</accession>